<dbReference type="AlphaFoldDB" id="A0A7W4WFA5"/>
<dbReference type="Pfam" id="PF00150">
    <property type="entry name" value="Cellulase"/>
    <property type="match status" value="1"/>
</dbReference>
<dbReference type="EMBL" id="JACHWZ010000019">
    <property type="protein sequence ID" value="MBB3062737.1"/>
    <property type="molecule type" value="Genomic_DNA"/>
</dbReference>
<dbReference type="InterPro" id="IPR017853">
    <property type="entry name" value="GH"/>
</dbReference>
<evidence type="ECO:0000313" key="6">
    <source>
        <dbReference type="Proteomes" id="UP000535937"/>
    </source>
</evidence>
<reference evidence="5 6" key="1">
    <citation type="submission" date="2020-08" db="EMBL/GenBank/DDBJ databases">
        <title>Genomic Encyclopedia of Type Strains, Phase III (KMG-III): the genomes of soil and plant-associated and newly described type strains.</title>
        <authorList>
            <person name="Whitman W."/>
        </authorList>
    </citation>
    <scope>NUCLEOTIDE SEQUENCE [LARGE SCALE GENOMIC DNA]</scope>
    <source>
        <strain evidence="5 6">CECT 8799</strain>
    </source>
</reference>
<dbReference type="SUPFAM" id="SSF51445">
    <property type="entry name" value="(Trans)glycosidases"/>
    <property type="match status" value="1"/>
</dbReference>
<protein>
    <recommendedName>
        <fullName evidence="4">Glycoside hydrolase family 5 domain-containing protein</fullName>
    </recommendedName>
</protein>
<keyword evidence="1 3" id="KW-0378">Hydrolase</keyword>
<dbReference type="GO" id="GO:0004553">
    <property type="term" value="F:hydrolase activity, hydrolyzing O-glycosyl compounds"/>
    <property type="evidence" value="ECO:0007669"/>
    <property type="project" value="InterPro"/>
</dbReference>
<proteinExistence type="inferred from homology"/>
<dbReference type="InterPro" id="IPR001547">
    <property type="entry name" value="Glyco_hydro_5"/>
</dbReference>
<evidence type="ECO:0000259" key="4">
    <source>
        <dbReference type="Pfam" id="PF00150"/>
    </source>
</evidence>
<accession>A0A7W4WFA5</accession>
<organism evidence="5 6">
    <name type="scientific">Microbulbifer rhizosphaerae</name>
    <dbReference type="NCBI Taxonomy" id="1562603"/>
    <lineage>
        <taxon>Bacteria</taxon>
        <taxon>Pseudomonadati</taxon>
        <taxon>Pseudomonadota</taxon>
        <taxon>Gammaproteobacteria</taxon>
        <taxon>Cellvibrionales</taxon>
        <taxon>Microbulbiferaceae</taxon>
        <taxon>Microbulbifer</taxon>
    </lineage>
</organism>
<comment type="similarity">
    <text evidence="3">Belongs to the glycosyl hydrolase 5 (cellulase A) family.</text>
</comment>
<evidence type="ECO:0000313" key="5">
    <source>
        <dbReference type="EMBL" id="MBB3062737.1"/>
    </source>
</evidence>
<evidence type="ECO:0000256" key="3">
    <source>
        <dbReference type="RuleBase" id="RU361153"/>
    </source>
</evidence>
<dbReference type="GO" id="GO:0000272">
    <property type="term" value="P:polysaccharide catabolic process"/>
    <property type="evidence" value="ECO:0007669"/>
    <property type="project" value="InterPro"/>
</dbReference>
<evidence type="ECO:0000256" key="1">
    <source>
        <dbReference type="ARBA" id="ARBA00022801"/>
    </source>
</evidence>
<sequence length="276" mass="31305">MDSGRGRVGPVYRIQRSQWQPLDPLVVECFLHSRDQTDGNGAGGVNNRLAIMWTQIANHFADYDHRLLFAGSNEVMVEGDYGTPTQEYYTVQNSFNQTFVDTVCATGGLNPTRYLVVQSFNTNIDHAIDFAVIPEDTVQNRLFMEVHFYDPYNFTLNANSGITQWGSGATDPSKTESWAHESYVNSQFNRMKTHFVNNGVGLILGEYGVISRPNVWDHGQYRVYWNEYVTQSSVNHQMVPVYWDNGYAGDGGMALFDRNNGNWLYPDLINAIVNVQ</sequence>
<comment type="caution">
    <text evidence="5">The sequence shown here is derived from an EMBL/GenBank/DDBJ whole genome shotgun (WGS) entry which is preliminary data.</text>
</comment>
<keyword evidence="2 3" id="KW-0326">Glycosidase</keyword>
<dbReference type="Proteomes" id="UP000535937">
    <property type="component" value="Unassembled WGS sequence"/>
</dbReference>
<dbReference type="RefSeq" id="WP_246395111.1">
    <property type="nucleotide sequence ID" value="NZ_JACHWZ010000019.1"/>
</dbReference>
<name>A0A7W4WFA5_9GAMM</name>
<evidence type="ECO:0000256" key="2">
    <source>
        <dbReference type="ARBA" id="ARBA00023295"/>
    </source>
</evidence>
<dbReference type="Gene3D" id="3.20.20.80">
    <property type="entry name" value="Glycosidases"/>
    <property type="match status" value="1"/>
</dbReference>
<keyword evidence="6" id="KW-1185">Reference proteome</keyword>
<gene>
    <name evidence="5" type="ORF">FHS09_003586</name>
</gene>
<feature type="domain" description="Glycoside hydrolase family 5" evidence="4">
    <location>
        <begin position="46"/>
        <end position="248"/>
    </location>
</feature>